<evidence type="ECO:0000259" key="5">
    <source>
        <dbReference type="SMART" id="SM01144"/>
    </source>
</evidence>
<dbReference type="GO" id="GO:0008033">
    <property type="term" value="P:tRNA processing"/>
    <property type="evidence" value="ECO:0007669"/>
    <property type="project" value="UniProtKB-KW"/>
</dbReference>
<dbReference type="PANTHER" id="PTHR21392">
    <property type="entry name" value="TRNA-URIDINE AMINOCARBOXYPROPYLTRANSFERASE 2"/>
    <property type="match status" value="1"/>
</dbReference>
<accession>A0A136A0G6</accession>
<dbReference type="Proteomes" id="UP000070299">
    <property type="component" value="Unassembled WGS sequence"/>
</dbReference>
<dbReference type="OrthoDB" id="370626at2"/>
<keyword evidence="3" id="KW-0949">S-adenosyl-L-methionine</keyword>
<keyword evidence="2" id="KW-0808">Transferase</keyword>
<dbReference type="InterPro" id="IPR039262">
    <property type="entry name" value="DTWD2/TAPT"/>
</dbReference>
<dbReference type="EMBL" id="LSNE01000005">
    <property type="protein sequence ID" value="KXI28748.1"/>
    <property type="molecule type" value="Genomic_DNA"/>
</dbReference>
<protein>
    <recommendedName>
        <fullName evidence="1">tRNA-uridine aminocarboxypropyltransferase</fullName>
        <ecNumber evidence="1">2.5.1.25</ecNumber>
    </recommendedName>
</protein>
<dbReference type="AlphaFoldDB" id="A0A136A0G6"/>
<dbReference type="PANTHER" id="PTHR21392:SF1">
    <property type="entry name" value="TRNA-URIDINE AMINOCARBOXYPROPYLTRANSFERASE"/>
    <property type="match status" value="1"/>
</dbReference>
<gene>
    <name evidence="6" type="ORF">AX660_11055</name>
</gene>
<evidence type="ECO:0000256" key="4">
    <source>
        <dbReference type="ARBA" id="ARBA00022694"/>
    </source>
</evidence>
<dbReference type="RefSeq" id="WP_068375403.1">
    <property type="nucleotide sequence ID" value="NZ_LSNE01000005.1"/>
</dbReference>
<keyword evidence="7" id="KW-1185">Reference proteome</keyword>
<feature type="domain" description="DTW" evidence="5">
    <location>
        <begin position="28"/>
        <end position="223"/>
    </location>
</feature>
<proteinExistence type="predicted"/>
<dbReference type="SMART" id="SM01144">
    <property type="entry name" value="DTW"/>
    <property type="match status" value="1"/>
</dbReference>
<dbReference type="Pfam" id="PF03942">
    <property type="entry name" value="DTW"/>
    <property type="match status" value="1"/>
</dbReference>
<comment type="caution">
    <text evidence="6">The sequence shown here is derived from an EMBL/GenBank/DDBJ whole genome shotgun (WGS) entry which is preliminary data.</text>
</comment>
<keyword evidence="4" id="KW-0819">tRNA processing</keyword>
<organism evidence="6 7">
    <name type="scientific">Paraglaciecola hydrolytica</name>
    <dbReference type="NCBI Taxonomy" id="1799789"/>
    <lineage>
        <taxon>Bacteria</taxon>
        <taxon>Pseudomonadati</taxon>
        <taxon>Pseudomonadota</taxon>
        <taxon>Gammaproteobacteria</taxon>
        <taxon>Alteromonadales</taxon>
        <taxon>Alteromonadaceae</taxon>
        <taxon>Paraglaciecola</taxon>
    </lineage>
</organism>
<evidence type="ECO:0000256" key="1">
    <source>
        <dbReference type="ARBA" id="ARBA00012386"/>
    </source>
</evidence>
<name>A0A136A0G6_9ALTE</name>
<sequence>MPHPNSVLILRATELAKSTRSFNARGTKVVRCEHCLVPKSECICQHRPHISSHSAMCFIMYQGECFKPSNTGRIIADVVKDNHAFLWQRTEFDPQLLALLNDPQYAPIVVFPQQYAEESRCITTQTALNTLTQGKKPLFVMLDGTWREAKKMFKSAYLAQFPVLGIQPISGSNYQLREAAHLHQLCTAEVAIEILKMVDDNIAATALEEYFSLFRQAYIVHKPHLKLIK</sequence>
<evidence type="ECO:0000313" key="7">
    <source>
        <dbReference type="Proteomes" id="UP000070299"/>
    </source>
</evidence>
<dbReference type="STRING" id="1799789.AX660_11055"/>
<dbReference type="GO" id="GO:0016432">
    <property type="term" value="F:tRNA-uridine aminocarboxypropyltransferase activity"/>
    <property type="evidence" value="ECO:0007669"/>
    <property type="project" value="UniProtKB-EC"/>
</dbReference>
<dbReference type="EC" id="2.5.1.25" evidence="1"/>
<evidence type="ECO:0000256" key="3">
    <source>
        <dbReference type="ARBA" id="ARBA00022691"/>
    </source>
</evidence>
<reference evidence="7" key="1">
    <citation type="submission" date="2016-02" db="EMBL/GenBank/DDBJ databases">
        <authorList>
            <person name="Schultz-Johansen M."/>
            <person name="Glaring M.A."/>
            <person name="Bech P.K."/>
            <person name="Stougaard P."/>
        </authorList>
    </citation>
    <scope>NUCLEOTIDE SEQUENCE [LARGE SCALE GENOMIC DNA]</scope>
    <source>
        <strain evidence="7">S66</strain>
    </source>
</reference>
<evidence type="ECO:0000256" key="2">
    <source>
        <dbReference type="ARBA" id="ARBA00022679"/>
    </source>
</evidence>
<dbReference type="InterPro" id="IPR005636">
    <property type="entry name" value="DTW"/>
</dbReference>
<evidence type="ECO:0000313" key="6">
    <source>
        <dbReference type="EMBL" id="KXI28748.1"/>
    </source>
</evidence>